<dbReference type="OrthoDB" id="9793499at2"/>
<evidence type="ECO:0000256" key="1">
    <source>
        <dbReference type="ARBA" id="ARBA00006484"/>
    </source>
</evidence>
<dbReference type="PRINTS" id="PR00080">
    <property type="entry name" value="SDRFAMILY"/>
</dbReference>
<dbReference type="InterPro" id="IPR036291">
    <property type="entry name" value="NAD(P)-bd_dom_sf"/>
</dbReference>
<accession>L0GTU2</accession>
<evidence type="ECO:0008006" key="5">
    <source>
        <dbReference type="Google" id="ProtNLM"/>
    </source>
</evidence>
<dbReference type="AlphaFoldDB" id="L0GTU2"/>
<protein>
    <recommendedName>
        <fullName evidence="5">Pteridine reductase</fullName>
    </recommendedName>
</protein>
<dbReference type="GO" id="GO:0016491">
    <property type="term" value="F:oxidoreductase activity"/>
    <property type="evidence" value="ECO:0007669"/>
    <property type="project" value="UniProtKB-KW"/>
</dbReference>
<evidence type="ECO:0000256" key="2">
    <source>
        <dbReference type="ARBA" id="ARBA00023002"/>
    </source>
</evidence>
<evidence type="ECO:0000313" key="4">
    <source>
        <dbReference type="Proteomes" id="UP000010816"/>
    </source>
</evidence>
<sequence length="251" mass="27209">MAPSPPSLANKVALITGAARRIGAAVARHLHGEGMDIVLHYRQSRGAAEALARELDRARPSSVLLVQADLQQCATFPDLFRQIRAFRGRLDALVNNASVFYPTPLATLGEAQWDELVGVNMKAPFFLAQQAAPLLREAGGCIVNLVDIHAERPLRAHPIYSMAKAGNAMMVKALARELGPEVRVNGVAPGAILWPEQELDETAREEVVDRTALRRAGDPVDVARAILYLIRDADYVTGQILAVDGGRTLQQ</sequence>
<dbReference type="PATRIC" id="fig|765912.4.peg.548"/>
<dbReference type="NCBIfam" id="NF006598">
    <property type="entry name" value="PRK09135.1"/>
    <property type="match status" value="1"/>
</dbReference>
<dbReference type="Pfam" id="PF13561">
    <property type="entry name" value="adh_short_C2"/>
    <property type="match status" value="1"/>
</dbReference>
<dbReference type="Gene3D" id="3.40.50.720">
    <property type="entry name" value="NAD(P)-binding Rossmann-like Domain"/>
    <property type="match status" value="1"/>
</dbReference>
<gene>
    <name evidence="3" type="ORF">Thimo_0562</name>
</gene>
<dbReference type="KEGG" id="tmb:Thimo_0562"/>
<dbReference type="PANTHER" id="PTHR43639:SF1">
    <property type="entry name" value="SHORT-CHAIN DEHYDROGENASE_REDUCTASE FAMILY PROTEIN"/>
    <property type="match status" value="1"/>
</dbReference>
<dbReference type="EMBL" id="CP003051">
    <property type="protein sequence ID" value="AGA89411.1"/>
    <property type="molecule type" value="Genomic_DNA"/>
</dbReference>
<organism evidence="3 4">
    <name type="scientific">Thioflavicoccus mobilis 8321</name>
    <dbReference type="NCBI Taxonomy" id="765912"/>
    <lineage>
        <taxon>Bacteria</taxon>
        <taxon>Pseudomonadati</taxon>
        <taxon>Pseudomonadota</taxon>
        <taxon>Gammaproteobacteria</taxon>
        <taxon>Chromatiales</taxon>
        <taxon>Chromatiaceae</taxon>
        <taxon>Thioflavicoccus</taxon>
    </lineage>
</organism>
<dbReference type="RefSeq" id="WP_015279558.1">
    <property type="nucleotide sequence ID" value="NC_019940.1"/>
</dbReference>
<keyword evidence="4" id="KW-1185">Reference proteome</keyword>
<dbReference type="InterPro" id="IPR002347">
    <property type="entry name" value="SDR_fam"/>
</dbReference>
<dbReference type="Proteomes" id="UP000010816">
    <property type="component" value="Chromosome"/>
</dbReference>
<evidence type="ECO:0000313" key="3">
    <source>
        <dbReference type="EMBL" id="AGA89411.1"/>
    </source>
</evidence>
<dbReference type="SUPFAM" id="SSF51735">
    <property type="entry name" value="NAD(P)-binding Rossmann-fold domains"/>
    <property type="match status" value="1"/>
</dbReference>
<name>L0GTU2_9GAMM</name>
<reference evidence="3 4" key="1">
    <citation type="submission" date="2011-09" db="EMBL/GenBank/DDBJ databases">
        <title>Complete sequence of chromosome of Thioflavicoccus mobilis 8321.</title>
        <authorList>
            <consortium name="US DOE Joint Genome Institute"/>
            <person name="Lucas S."/>
            <person name="Han J."/>
            <person name="Lapidus A."/>
            <person name="Cheng J.-F."/>
            <person name="Goodwin L."/>
            <person name="Pitluck S."/>
            <person name="Peters L."/>
            <person name="Ovchinnikova G."/>
            <person name="Lu M."/>
            <person name="Detter J.C."/>
            <person name="Han C."/>
            <person name="Tapia R."/>
            <person name="Land M."/>
            <person name="Hauser L."/>
            <person name="Kyrpides N."/>
            <person name="Ivanova N."/>
            <person name="Pagani I."/>
            <person name="Vogl K."/>
            <person name="Liu Z."/>
            <person name="Imhoff J."/>
            <person name="Thiel V."/>
            <person name="Frigaard N.-U."/>
            <person name="Bryant D."/>
            <person name="Woyke T."/>
        </authorList>
    </citation>
    <scope>NUCLEOTIDE SEQUENCE [LARGE SCALE GENOMIC DNA]</scope>
    <source>
        <strain evidence="3 4">8321</strain>
    </source>
</reference>
<proteinExistence type="inferred from homology"/>
<dbReference type="PRINTS" id="PR00081">
    <property type="entry name" value="GDHRDH"/>
</dbReference>
<dbReference type="STRING" id="765912.Thimo_0562"/>
<dbReference type="eggNOG" id="COG1028">
    <property type="taxonomic scope" value="Bacteria"/>
</dbReference>
<dbReference type="FunFam" id="3.40.50.720:FF:000084">
    <property type="entry name" value="Short-chain dehydrogenase reductase"/>
    <property type="match status" value="1"/>
</dbReference>
<dbReference type="PANTHER" id="PTHR43639">
    <property type="entry name" value="OXIDOREDUCTASE, SHORT-CHAIN DEHYDROGENASE/REDUCTASE FAMILY (AFU_ORTHOLOGUE AFUA_5G02870)"/>
    <property type="match status" value="1"/>
</dbReference>
<dbReference type="HOGENOM" id="CLU_010194_1_3_6"/>
<comment type="similarity">
    <text evidence="1">Belongs to the short-chain dehydrogenases/reductases (SDR) family.</text>
</comment>
<keyword evidence="2" id="KW-0560">Oxidoreductase</keyword>